<keyword evidence="2" id="KW-1185">Reference proteome</keyword>
<gene>
    <name evidence="1" type="ORF">CVS29_17230</name>
</gene>
<dbReference type="OrthoDB" id="3700439at2"/>
<comment type="caution">
    <text evidence="1">The sequence shown here is derived from an EMBL/GenBank/DDBJ whole genome shotgun (WGS) entry which is preliminary data.</text>
</comment>
<dbReference type="Proteomes" id="UP000246303">
    <property type="component" value="Unassembled WGS sequence"/>
</dbReference>
<protein>
    <submittedName>
        <fullName evidence="1">Uncharacterized protein</fullName>
    </submittedName>
</protein>
<sequence length="293" mass="32529">METFWGLSGVAWTAIYSILTLGLLAVAVVASLYAKAQWNVARQQREDARTAQIEASRPYVIVTIEASEASQVLFDLVVKNIGVRPALNVTISLDPAPQRANESSGHEIAKIKMLNEPVSMIAPGQEMRTFYDSRIERNGVDGLPSEHKVSLSYFDSSQRKYTDVSTLDIEALQGIMYASTKTLHDIGKSLDEIQKTLKSASLLQRRGAVKVEASIETREMRLQREEEEQREQDERHHRIMEQFGFGDQKPSPTEVDASAALHEDATDQAASDNAQAEPDDCAENFGGDLPHRV</sequence>
<dbReference type="RefSeq" id="WP_110107769.1">
    <property type="nucleotide sequence ID" value="NZ_JACBZZ010000001.1"/>
</dbReference>
<dbReference type="AlphaFoldDB" id="A0A2V3DMK8"/>
<evidence type="ECO:0000313" key="2">
    <source>
        <dbReference type="Proteomes" id="UP000246303"/>
    </source>
</evidence>
<dbReference type="EMBL" id="QHLZ01000017">
    <property type="protein sequence ID" value="PXA63997.1"/>
    <property type="molecule type" value="Genomic_DNA"/>
</dbReference>
<evidence type="ECO:0000313" key="1">
    <source>
        <dbReference type="EMBL" id="PXA63997.1"/>
    </source>
</evidence>
<organism evidence="1 2">
    <name type="scientific">Arthrobacter psychrochitiniphilus</name>
    <dbReference type="NCBI Taxonomy" id="291045"/>
    <lineage>
        <taxon>Bacteria</taxon>
        <taxon>Bacillati</taxon>
        <taxon>Actinomycetota</taxon>
        <taxon>Actinomycetes</taxon>
        <taxon>Micrococcales</taxon>
        <taxon>Micrococcaceae</taxon>
        <taxon>Arthrobacter</taxon>
    </lineage>
</organism>
<name>A0A2V3DMK8_9MICC</name>
<reference evidence="1 2" key="1">
    <citation type="submission" date="2018-05" db="EMBL/GenBank/DDBJ databases">
        <title>Genetic diversity of glacier-inhabiting Cryobacterium bacteria in China and description of Cryobacterium mengkeensis sp. nov. and Arthrobacter glacialis sp. nov.</title>
        <authorList>
            <person name="Liu Q."/>
            <person name="Xin Y.-H."/>
        </authorList>
    </citation>
    <scope>NUCLEOTIDE SEQUENCE [LARGE SCALE GENOMIC DNA]</scope>
    <source>
        <strain evidence="1 2">GP3</strain>
    </source>
</reference>
<accession>A0A2V3DMK8</accession>
<proteinExistence type="predicted"/>